<accession>A0ABS2TDB9</accession>
<evidence type="ECO:0000313" key="2">
    <source>
        <dbReference type="EMBL" id="MBM9432650.1"/>
    </source>
</evidence>
<organism evidence="2 3">
    <name type="scientific">Flaviflexus equikiangi</name>
    <dbReference type="NCBI Taxonomy" id="2758573"/>
    <lineage>
        <taxon>Bacteria</taxon>
        <taxon>Bacillati</taxon>
        <taxon>Actinomycetota</taxon>
        <taxon>Actinomycetes</taxon>
        <taxon>Actinomycetales</taxon>
        <taxon>Actinomycetaceae</taxon>
        <taxon>Flaviflexus</taxon>
    </lineage>
</organism>
<dbReference type="InterPro" id="IPR034660">
    <property type="entry name" value="DinB/YfiT-like"/>
</dbReference>
<gene>
    <name evidence="2" type="ORF">JVW63_02890</name>
</gene>
<reference evidence="3" key="1">
    <citation type="submission" date="2021-02" db="EMBL/GenBank/DDBJ databases">
        <title>Leucobacter sp. CX169.</title>
        <authorList>
            <person name="Cheng Y."/>
        </authorList>
    </citation>
    <scope>NUCLEOTIDE SEQUENCE [LARGE SCALE GENOMIC DNA]</scope>
    <source>
        <strain evidence="3">JY899</strain>
    </source>
</reference>
<protein>
    <submittedName>
        <fullName evidence="2">DinB family protein</fullName>
    </submittedName>
</protein>
<dbReference type="Gene3D" id="1.20.120.450">
    <property type="entry name" value="dinb family like domain"/>
    <property type="match status" value="1"/>
</dbReference>
<proteinExistence type="predicted"/>
<comment type="caution">
    <text evidence="2">The sequence shown here is derived from an EMBL/GenBank/DDBJ whole genome shotgun (WGS) entry which is preliminary data.</text>
</comment>
<feature type="domain" description="DinB-like" evidence="1">
    <location>
        <begin position="49"/>
        <end position="166"/>
    </location>
</feature>
<dbReference type="Proteomes" id="UP000705983">
    <property type="component" value="Unassembled WGS sequence"/>
</dbReference>
<dbReference type="Pfam" id="PF12867">
    <property type="entry name" value="DinB_2"/>
    <property type="match status" value="1"/>
</dbReference>
<dbReference type="SUPFAM" id="SSF109854">
    <property type="entry name" value="DinB/YfiT-like putative metalloenzymes"/>
    <property type="match status" value="1"/>
</dbReference>
<keyword evidence="3" id="KW-1185">Reference proteome</keyword>
<dbReference type="EMBL" id="JAFFJS010000001">
    <property type="protein sequence ID" value="MBM9432650.1"/>
    <property type="molecule type" value="Genomic_DNA"/>
</dbReference>
<name>A0ABS2TDB9_9ACTO</name>
<dbReference type="InterPro" id="IPR024775">
    <property type="entry name" value="DinB-like"/>
</dbReference>
<evidence type="ECO:0000259" key="1">
    <source>
        <dbReference type="Pfam" id="PF12867"/>
    </source>
</evidence>
<sequence>MTETPRDSKDWTVVIDDGCDECGYVPHDPAWTSERLLALPERWERVLRRDDVRERPADGVWSPLEYACHSRDIVRLLRDRVALILNDQKTFDDFDGEREAVEGRYADADPEIVVEELAELIESTVAVYGRVGETDWGRAGYRTDGRALTIADLSRYLLHDLEHHLADVEG</sequence>
<dbReference type="RefSeq" id="WP_187996114.1">
    <property type="nucleotide sequence ID" value="NZ_JACEXG010000001.1"/>
</dbReference>
<evidence type="ECO:0000313" key="3">
    <source>
        <dbReference type="Proteomes" id="UP000705983"/>
    </source>
</evidence>